<dbReference type="HOGENOM" id="CLU_2680866_0_0_0"/>
<dbReference type="AlphaFoldDB" id="D8P7H6"/>
<evidence type="ECO:0000313" key="3">
    <source>
        <dbReference type="Proteomes" id="UP000001660"/>
    </source>
</evidence>
<dbReference type="EMBL" id="FP929003">
    <property type="protein sequence ID" value="CBK43322.1"/>
    <property type="molecule type" value="Genomic_DNA"/>
</dbReference>
<reference evidence="2 3" key="1">
    <citation type="journal article" date="2010" name="Proc. Natl. Acad. Sci. U.S.A.">
        <title>A Nitrospira metagenome illuminates the physiology and evolution of globally important nitrite-oxidizing bacteria.</title>
        <authorList>
            <person name="Lucker S."/>
            <person name="Wagner M."/>
            <person name="Maixner F."/>
            <person name="Pelletier E."/>
            <person name="Koch H."/>
            <person name="Vacherie B."/>
            <person name="Rattei T."/>
            <person name="Sinninghe Damste J."/>
            <person name="Spieck E."/>
            <person name="Le Paslier D."/>
            <person name="Daims H."/>
        </authorList>
    </citation>
    <scope>NUCLEOTIDE SEQUENCE [LARGE SCALE GENOMIC DNA]</scope>
</reference>
<dbReference type="KEGG" id="nde:NIDE3644"/>
<name>D8P7H6_9BACT</name>
<accession>D8P7H6</accession>
<evidence type="ECO:0000313" key="2">
    <source>
        <dbReference type="EMBL" id="CBK43322.1"/>
    </source>
</evidence>
<keyword evidence="3" id="KW-1185">Reference proteome</keyword>
<organism evidence="2 3">
    <name type="scientific">Nitrospira defluvii</name>
    <dbReference type="NCBI Taxonomy" id="330214"/>
    <lineage>
        <taxon>Bacteria</taxon>
        <taxon>Pseudomonadati</taxon>
        <taxon>Nitrospirota</taxon>
        <taxon>Nitrospiria</taxon>
        <taxon>Nitrospirales</taxon>
        <taxon>Nitrospiraceae</taxon>
        <taxon>Nitrospira</taxon>
    </lineage>
</organism>
<dbReference type="STRING" id="330214.NIDE3644"/>
<gene>
    <name evidence="2" type="ORF">NIDE3644</name>
</gene>
<sequence>MVRHDGEAGLSPVREPTAAPLLFHSAAMCYKLSVSLANQSCFIAVGRRINPDLRGSHDRQTVSSERIHRGKELG</sequence>
<evidence type="ECO:0000256" key="1">
    <source>
        <dbReference type="SAM" id="MobiDB-lite"/>
    </source>
</evidence>
<proteinExistence type="predicted"/>
<feature type="region of interest" description="Disordered" evidence="1">
    <location>
        <begin position="51"/>
        <end position="74"/>
    </location>
</feature>
<protein>
    <submittedName>
        <fullName evidence="2">Uncharacterized protein</fullName>
    </submittedName>
</protein>
<dbReference type="Proteomes" id="UP000001660">
    <property type="component" value="Chromosome"/>
</dbReference>